<reference evidence="4" key="1">
    <citation type="submission" date="2018-05" db="EMBL/GenBank/DDBJ databases">
        <authorList>
            <person name="Lanie J.A."/>
            <person name="Ng W.-L."/>
            <person name="Kazmierczak K.M."/>
            <person name="Andrzejewski T.M."/>
            <person name="Davidsen T.M."/>
            <person name="Wayne K.J."/>
            <person name="Tettelin H."/>
            <person name="Glass J.I."/>
            <person name="Rusch D."/>
            <person name="Podicherti R."/>
            <person name="Tsui H.-C.T."/>
            <person name="Winkler M.E."/>
        </authorList>
    </citation>
    <scope>NUCLEOTIDE SEQUENCE</scope>
</reference>
<keyword evidence="3" id="KW-0687">Ribonucleoprotein</keyword>
<proteinExistence type="inferred from homology"/>
<dbReference type="InterPro" id="IPR036049">
    <property type="entry name" value="Ribosomal_uL29_sf"/>
</dbReference>
<evidence type="ECO:0000256" key="2">
    <source>
        <dbReference type="ARBA" id="ARBA00022980"/>
    </source>
</evidence>
<dbReference type="GO" id="GO:0006412">
    <property type="term" value="P:translation"/>
    <property type="evidence" value="ECO:0007669"/>
    <property type="project" value="InterPro"/>
</dbReference>
<feature type="non-terminal residue" evidence="4">
    <location>
        <position position="38"/>
    </location>
</feature>
<evidence type="ECO:0000256" key="1">
    <source>
        <dbReference type="ARBA" id="ARBA00009254"/>
    </source>
</evidence>
<dbReference type="Gene3D" id="1.10.287.310">
    <property type="match status" value="1"/>
</dbReference>
<accession>A0A382DN36</accession>
<dbReference type="NCBIfam" id="TIGR00012">
    <property type="entry name" value="L29"/>
    <property type="match status" value="1"/>
</dbReference>
<dbReference type="SUPFAM" id="SSF46561">
    <property type="entry name" value="Ribosomal protein L29 (L29p)"/>
    <property type="match status" value="1"/>
</dbReference>
<sequence>MKAKEVRDLTSKERLEKIDDLSQEYFNLRFQLATGKIE</sequence>
<keyword evidence="2" id="KW-0689">Ribosomal protein</keyword>
<organism evidence="4">
    <name type="scientific">marine metagenome</name>
    <dbReference type="NCBI Taxonomy" id="408172"/>
    <lineage>
        <taxon>unclassified sequences</taxon>
        <taxon>metagenomes</taxon>
        <taxon>ecological metagenomes</taxon>
    </lineage>
</organism>
<dbReference type="GO" id="GO:1990904">
    <property type="term" value="C:ribonucleoprotein complex"/>
    <property type="evidence" value="ECO:0007669"/>
    <property type="project" value="UniProtKB-KW"/>
</dbReference>
<dbReference type="EMBL" id="UINC01040151">
    <property type="protein sequence ID" value="SVB39619.1"/>
    <property type="molecule type" value="Genomic_DNA"/>
</dbReference>
<dbReference type="GO" id="GO:0005840">
    <property type="term" value="C:ribosome"/>
    <property type="evidence" value="ECO:0007669"/>
    <property type="project" value="UniProtKB-KW"/>
</dbReference>
<evidence type="ECO:0000256" key="3">
    <source>
        <dbReference type="ARBA" id="ARBA00023274"/>
    </source>
</evidence>
<name>A0A382DN36_9ZZZZ</name>
<gene>
    <name evidence="4" type="ORF">METZ01_LOCUS192473</name>
</gene>
<evidence type="ECO:0008006" key="5">
    <source>
        <dbReference type="Google" id="ProtNLM"/>
    </source>
</evidence>
<protein>
    <recommendedName>
        <fullName evidence="5">50S ribosomal protein L29</fullName>
    </recommendedName>
</protein>
<dbReference type="Pfam" id="PF00831">
    <property type="entry name" value="Ribosomal_L29"/>
    <property type="match status" value="1"/>
</dbReference>
<dbReference type="GO" id="GO:0003735">
    <property type="term" value="F:structural constituent of ribosome"/>
    <property type="evidence" value="ECO:0007669"/>
    <property type="project" value="InterPro"/>
</dbReference>
<comment type="similarity">
    <text evidence="1">Belongs to the universal ribosomal protein uL29 family.</text>
</comment>
<evidence type="ECO:0000313" key="4">
    <source>
        <dbReference type="EMBL" id="SVB39619.1"/>
    </source>
</evidence>
<dbReference type="AlphaFoldDB" id="A0A382DN36"/>
<dbReference type="InterPro" id="IPR001854">
    <property type="entry name" value="Ribosomal_uL29"/>
</dbReference>